<gene>
    <name evidence="2" type="ORF">GCM10011323_28940</name>
</gene>
<evidence type="ECO:0000313" key="2">
    <source>
        <dbReference type="EMBL" id="GGG23207.1"/>
    </source>
</evidence>
<protein>
    <submittedName>
        <fullName evidence="2">Uncharacterized protein</fullName>
    </submittedName>
</protein>
<keyword evidence="1" id="KW-0472">Membrane</keyword>
<keyword evidence="3" id="KW-1185">Reference proteome</keyword>
<proteinExistence type="predicted"/>
<evidence type="ECO:0000313" key="3">
    <source>
        <dbReference type="Proteomes" id="UP000634043"/>
    </source>
</evidence>
<reference evidence="3" key="1">
    <citation type="journal article" date="2019" name="Int. J. Syst. Evol. Microbiol.">
        <title>The Global Catalogue of Microorganisms (GCM) 10K type strain sequencing project: providing services to taxonomists for standard genome sequencing and annotation.</title>
        <authorList>
            <consortium name="The Broad Institute Genomics Platform"/>
            <consortium name="The Broad Institute Genome Sequencing Center for Infectious Disease"/>
            <person name="Wu L."/>
            <person name="Ma J."/>
        </authorList>
    </citation>
    <scope>NUCLEOTIDE SEQUENCE [LARGE SCALE GENOMIC DNA]</scope>
    <source>
        <strain evidence="3">CGMCC 1.12749</strain>
    </source>
</reference>
<keyword evidence="1" id="KW-0812">Transmembrane</keyword>
<keyword evidence="1" id="KW-1133">Transmembrane helix</keyword>
<organism evidence="2 3">
    <name type="scientific">Pontibacter amylolyticus</name>
    <dbReference type="NCBI Taxonomy" id="1424080"/>
    <lineage>
        <taxon>Bacteria</taxon>
        <taxon>Pseudomonadati</taxon>
        <taxon>Bacteroidota</taxon>
        <taxon>Cytophagia</taxon>
        <taxon>Cytophagales</taxon>
        <taxon>Hymenobacteraceae</taxon>
        <taxon>Pontibacter</taxon>
    </lineage>
</organism>
<name>A0ABQ1WBH2_9BACT</name>
<dbReference type="Proteomes" id="UP000634043">
    <property type="component" value="Unassembled WGS sequence"/>
</dbReference>
<feature type="transmembrane region" description="Helical" evidence="1">
    <location>
        <begin position="47"/>
        <end position="69"/>
    </location>
</feature>
<accession>A0ABQ1WBH2</accession>
<evidence type="ECO:0000256" key="1">
    <source>
        <dbReference type="SAM" id="Phobius"/>
    </source>
</evidence>
<dbReference type="EMBL" id="BMFP01000005">
    <property type="protein sequence ID" value="GGG23207.1"/>
    <property type="molecule type" value="Genomic_DNA"/>
</dbReference>
<comment type="caution">
    <text evidence="2">The sequence shown here is derived from an EMBL/GenBank/DDBJ whole genome shotgun (WGS) entry which is preliminary data.</text>
</comment>
<sequence>MRVILGMAPGCSMIQSPWSGWKIESGRVRSLQGRHEKGEGLPERNGVLVWSAAPSYVLLLYFFQALVLISTLLRHVLLRVSGSAGGYT</sequence>
<dbReference type="RefSeq" id="WP_229733960.1">
    <property type="nucleotide sequence ID" value="NZ_BMFP01000005.1"/>
</dbReference>